<feature type="compositionally biased region" description="Low complexity" evidence="1">
    <location>
        <begin position="125"/>
        <end position="135"/>
    </location>
</feature>
<reference evidence="2 3" key="1">
    <citation type="submission" date="2009-11" db="EMBL/GenBank/DDBJ databases">
        <title>Annotation of Allomyces macrogynus ATCC 38327.</title>
        <authorList>
            <consortium name="The Broad Institute Genome Sequencing Platform"/>
            <person name="Russ C."/>
            <person name="Cuomo C."/>
            <person name="Burger G."/>
            <person name="Gray M.W."/>
            <person name="Holland P.W.H."/>
            <person name="King N."/>
            <person name="Lang F.B.F."/>
            <person name="Roger A.J."/>
            <person name="Ruiz-Trillo I."/>
            <person name="Young S.K."/>
            <person name="Zeng Q."/>
            <person name="Gargeya S."/>
            <person name="Fitzgerald M."/>
            <person name="Haas B."/>
            <person name="Abouelleil A."/>
            <person name="Alvarado L."/>
            <person name="Arachchi H.M."/>
            <person name="Berlin A."/>
            <person name="Chapman S.B."/>
            <person name="Gearin G."/>
            <person name="Goldberg J."/>
            <person name="Griggs A."/>
            <person name="Gujja S."/>
            <person name="Hansen M."/>
            <person name="Heiman D."/>
            <person name="Howarth C."/>
            <person name="Larimer J."/>
            <person name="Lui A."/>
            <person name="MacDonald P.J.P."/>
            <person name="McCowen C."/>
            <person name="Montmayeur A."/>
            <person name="Murphy C."/>
            <person name="Neiman D."/>
            <person name="Pearson M."/>
            <person name="Priest M."/>
            <person name="Roberts A."/>
            <person name="Saif S."/>
            <person name="Shea T."/>
            <person name="Sisk P."/>
            <person name="Stolte C."/>
            <person name="Sykes S."/>
            <person name="Wortman J."/>
            <person name="Nusbaum C."/>
            <person name="Birren B."/>
        </authorList>
    </citation>
    <scope>NUCLEOTIDE SEQUENCE [LARGE SCALE GENOMIC DNA]</scope>
    <source>
        <strain evidence="2 3">ATCC 38327</strain>
    </source>
</reference>
<feature type="region of interest" description="Disordered" evidence="1">
    <location>
        <begin position="147"/>
        <end position="206"/>
    </location>
</feature>
<dbReference type="EMBL" id="GG745339">
    <property type="protein sequence ID" value="KNE62012.1"/>
    <property type="molecule type" value="Genomic_DNA"/>
</dbReference>
<keyword evidence="3" id="KW-1185">Reference proteome</keyword>
<evidence type="ECO:0000256" key="1">
    <source>
        <dbReference type="SAM" id="MobiDB-lite"/>
    </source>
</evidence>
<organism evidence="2 3">
    <name type="scientific">Allomyces macrogynus (strain ATCC 38327)</name>
    <name type="common">Allomyces javanicus var. macrogynus</name>
    <dbReference type="NCBI Taxonomy" id="578462"/>
    <lineage>
        <taxon>Eukaryota</taxon>
        <taxon>Fungi</taxon>
        <taxon>Fungi incertae sedis</taxon>
        <taxon>Blastocladiomycota</taxon>
        <taxon>Blastocladiomycetes</taxon>
        <taxon>Blastocladiales</taxon>
        <taxon>Blastocladiaceae</taxon>
        <taxon>Allomyces</taxon>
    </lineage>
</organism>
<feature type="compositionally biased region" description="Polar residues" evidence="1">
    <location>
        <begin position="147"/>
        <end position="161"/>
    </location>
</feature>
<gene>
    <name evidence="2" type="ORF">AMAG_18796</name>
</gene>
<evidence type="ECO:0000313" key="3">
    <source>
        <dbReference type="Proteomes" id="UP000054350"/>
    </source>
</evidence>
<reference evidence="3" key="2">
    <citation type="submission" date="2009-11" db="EMBL/GenBank/DDBJ databases">
        <title>The Genome Sequence of Allomyces macrogynus strain ATCC 38327.</title>
        <authorList>
            <consortium name="The Broad Institute Genome Sequencing Platform"/>
            <person name="Russ C."/>
            <person name="Cuomo C."/>
            <person name="Shea T."/>
            <person name="Young S.K."/>
            <person name="Zeng Q."/>
            <person name="Koehrsen M."/>
            <person name="Haas B."/>
            <person name="Borodovsky M."/>
            <person name="Guigo R."/>
            <person name="Alvarado L."/>
            <person name="Berlin A."/>
            <person name="Borenstein D."/>
            <person name="Chen Z."/>
            <person name="Engels R."/>
            <person name="Freedman E."/>
            <person name="Gellesch M."/>
            <person name="Goldberg J."/>
            <person name="Griggs A."/>
            <person name="Gujja S."/>
            <person name="Heiman D."/>
            <person name="Hepburn T."/>
            <person name="Howarth C."/>
            <person name="Jen D."/>
            <person name="Larson L."/>
            <person name="Lewis B."/>
            <person name="Mehta T."/>
            <person name="Park D."/>
            <person name="Pearson M."/>
            <person name="Roberts A."/>
            <person name="Saif S."/>
            <person name="Shenoy N."/>
            <person name="Sisk P."/>
            <person name="Stolte C."/>
            <person name="Sykes S."/>
            <person name="Walk T."/>
            <person name="White J."/>
            <person name="Yandava C."/>
            <person name="Burger G."/>
            <person name="Gray M.W."/>
            <person name="Holland P.W.H."/>
            <person name="King N."/>
            <person name="Lang F.B.F."/>
            <person name="Roger A.J."/>
            <person name="Ruiz-Trillo I."/>
            <person name="Lander E."/>
            <person name="Nusbaum C."/>
        </authorList>
    </citation>
    <scope>NUCLEOTIDE SEQUENCE [LARGE SCALE GENOMIC DNA]</scope>
    <source>
        <strain evidence="3">ATCC 38327</strain>
    </source>
</reference>
<name>A0A0L0SHU2_ALLM3</name>
<feature type="compositionally biased region" description="Low complexity" evidence="1">
    <location>
        <begin position="162"/>
        <end position="186"/>
    </location>
</feature>
<feature type="region of interest" description="Disordered" evidence="1">
    <location>
        <begin position="103"/>
        <end position="135"/>
    </location>
</feature>
<proteinExistence type="predicted"/>
<evidence type="ECO:0000313" key="2">
    <source>
        <dbReference type="EMBL" id="KNE62012.1"/>
    </source>
</evidence>
<dbReference type="OrthoDB" id="10363731at2759"/>
<dbReference type="Proteomes" id="UP000054350">
    <property type="component" value="Unassembled WGS sequence"/>
</dbReference>
<dbReference type="VEuPathDB" id="FungiDB:AMAG_18796"/>
<protein>
    <submittedName>
        <fullName evidence="2">Uncharacterized protein</fullName>
    </submittedName>
</protein>
<sequence>MLGIIPPNTLGGRTRSTSRLYTANEFAQIVARAARLQKGALLDRMLGTEPPPELTRNQAFDIMKCFRFVYEVRHGVWDDGTAVTGSLPLVGHPPIASVLHGPVHPPPVPRETSTSVTGPRAAGSPLPATPAATPKPTLADLLLTNDSATTGTRNGSHQGPITTTTTAPSTPLRALLPRPSTTLPAAQPSPPIPTALRPRKPSTSLASSMLPSVATYAVRRRYVSAIGLLVKALEVPLDENGDTLARLDVAHTDVHADLMTDGELALLDLLDAPAAARERLHAAMARAGSAAAAAALPAAPVEQGGAQR</sequence>
<accession>A0A0L0SHU2</accession>
<dbReference type="AlphaFoldDB" id="A0A0L0SHU2"/>